<feature type="transmembrane region" description="Helical" evidence="6">
    <location>
        <begin position="146"/>
        <end position="166"/>
    </location>
</feature>
<comment type="caution">
    <text evidence="8">The sequence shown here is derived from an EMBL/GenBank/DDBJ whole genome shotgun (WGS) entry which is preliminary data.</text>
</comment>
<feature type="transmembrane region" description="Helical" evidence="6">
    <location>
        <begin position="70"/>
        <end position="90"/>
    </location>
</feature>
<dbReference type="RefSeq" id="WP_378296551.1">
    <property type="nucleotide sequence ID" value="NZ_JBHTJA010000005.1"/>
</dbReference>
<comment type="subcellular location">
    <subcellularLocation>
        <location evidence="1">Membrane</location>
        <topology evidence="1">Multi-pass membrane protein</topology>
    </subcellularLocation>
</comment>
<keyword evidence="3 6" id="KW-1133">Transmembrane helix</keyword>
<proteinExistence type="predicted"/>
<feature type="compositionally biased region" description="Basic and acidic residues" evidence="5">
    <location>
        <begin position="316"/>
        <end position="333"/>
    </location>
</feature>
<evidence type="ECO:0000256" key="6">
    <source>
        <dbReference type="SAM" id="Phobius"/>
    </source>
</evidence>
<evidence type="ECO:0000256" key="5">
    <source>
        <dbReference type="SAM" id="MobiDB-lite"/>
    </source>
</evidence>
<gene>
    <name evidence="8" type="ORF">ACFQ11_04690</name>
</gene>
<evidence type="ECO:0000256" key="4">
    <source>
        <dbReference type="ARBA" id="ARBA00023136"/>
    </source>
</evidence>
<organism evidence="8 9">
    <name type="scientific">Actinomadura sediminis</name>
    <dbReference type="NCBI Taxonomy" id="1038904"/>
    <lineage>
        <taxon>Bacteria</taxon>
        <taxon>Bacillati</taxon>
        <taxon>Actinomycetota</taxon>
        <taxon>Actinomycetes</taxon>
        <taxon>Streptosporangiales</taxon>
        <taxon>Thermomonosporaceae</taxon>
        <taxon>Actinomadura</taxon>
    </lineage>
</organism>
<evidence type="ECO:0000256" key="3">
    <source>
        <dbReference type="ARBA" id="ARBA00022989"/>
    </source>
</evidence>
<keyword evidence="9" id="KW-1185">Reference proteome</keyword>
<dbReference type="EMBL" id="JBHTJA010000005">
    <property type="protein sequence ID" value="MFD0899675.1"/>
    <property type="molecule type" value="Genomic_DNA"/>
</dbReference>
<evidence type="ECO:0000256" key="2">
    <source>
        <dbReference type="ARBA" id="ARBA00022692"/>
    </source>
</evidence>
<sequence>MGERVRRLAPRTDRRSWEDRVKITVKGVVAGVGAWLVAKYLVGHAVPYFAPLAALLGVYPTVARSVRESIGYAAGFLVGAGLAIPVGLFIGPNTAGIAVVLVVGLMLSSWRGFGSQSSQVAFTALFALLVGGDQVVAYVHPRLYDVAVGLAFGLVVNVLLFPPLYLRRAEYAVRQVRDVLAESFEELADGVADQREDWRTRWDDAQPRLGYVVRQARFAVDQGWESLRGNPRARLWGFRLSPRMADQWGTPRQMTTLEHAAADLHWIAGTLREATDGESGELRLSRTFRADYAGLLRALAEVVRCESGESVEVADEARSRARELQDGLERPFEDGTDVPGIWDPRKELLRLSGLALDALSP</sequence>
<feature type="transmembrane region" description="Helical" evidence="6">
    <location>
        <begin position="21"/>
        <end position="38"/>
    </location>
</feature>
<feature type="transmembrane region" description="Helical" evidence="6">
    <location>
        <begin position="44"/>
        <end position="63"/>
    </location>
</feature>
<evidence type="ECO:0000313" key="8">
    <source>
        <dbReference type="EMBL" id="MFD0899675.1"/>
    </source>
</evidence>
<dbReference type="Pfam" id="PF13515">
    <property type="entry name" value="FUSC_2"/>
    <property type="match status" value="1"/>
</dbReference>
<reference evidence="9" key="1">
    <citation type="journal article" date="2019" name="Int. J. Syst. Evol. Microbiol.">
        <title>The Global Catalogue of Microorganisms (GCM) 10K type strain sequencing project: providing services to taxonomists for standard genome sequencing and annotation.</title>
        <authorList>
            <consortium name="The Broad Institute Genomics Platform"/>
            <consortium name="The Broad Institute Genome Sequencing Center for Infectious Disease"/>
            <person name="Wu L."/>
            <person name="Ma J."/>
        </authorList>
    </citation>
    <scope>NUCLEOTIDE SEQUENCE [LARGE SCALE GENOMIC DNA]</scope>
    <source>
        <strain evidence="9">JCM 31202</strain>
    </source>
</reference>
<dbReference type="Proteomes" id="UP001596972">
    <property type="component" value="Unassembled WGS sequence"/>
</dbReference>
<feature type="transmembrane region" description="Helical" evidence="6">
    <location>
        <begin position="96"/>
        <end position="113"/>
    </location>
</feature>
<feature type="domain" description="Integral membrane bound transporter" evidence="7">
    <location>
        <begin position="35"/>
        <end position="156"/>
    </location>
</feature>
<keyword evidence="2 6" id="KW-0812">Transmembrane</keyword>
<evidence type="ECO:0000313" key="9">
    <source>
        <dbReference type="Proteomes" id="UP001596972"/>
    </source>
</evidence>
<name>A0ABW3EIY6_9ACTN</name>
<evidence type="ECO:0000256" key="1">
    <source>
        <dbReference type="ARBA" id="ARBA00004141"/>
    </source>
</evidence>
<evidence type="ECO:0000259" key="7">
    <source>
        <dbReference type="Pfam" id="PF13515"/>
    </source>
</evidence>
<feature type="region of interest" description="Disordered" evidence="5">
    <location>
        <begin position="316"/>
        <end position="338"/>
    </location>
</feature>
<accession>A0ABW3EIY6</accession>
<dbReference type="InterPro" id="IPR049453">
    <property type="entry name" value="Memb_transporter_dom"/>
</dbReference>
<feature type="transmembrane region" description="Helical" evidence="6">
    <location>
        <begin position="120"/>
        <end position="140"/>
    </location>
</feature>
<keyword evidence="4 6" id="KW-0472">Membrane</keyword>
<protein>
    <submittedName>
        <fullName evidence="8">Aromatic acid exporter family protein</fullName>
    </submittedName>
</protein>